<dbReference type="GeneID" id="300576622"/>
<keyword evidence="2" id="KW-1185">Reference proteome</keyword>
<evidence type="ECO:0000313" key="2">
    <source>
        <dbReference type="Proteomes" id="UP001642720"/>
    </source>
</evidence>
<reference evidence="1 2" key="1">
    <citation type="submission" date="2018-01" db="EMBL/GenBank/DDBJ databases">
        <title>Genome characterization of the sugarcane-associated fungus Trichoderma ghanense CCMA-1212 and their application in lignocelulose bioconversion.</title>
        <authorList>
            <person name="Steindorff A.S."/>
            <person name="Mendes T.D."/>
            <person name="Vilela E.S.D."/>
            <person name="Rodrigues D.S."/>
            <person name="Formighieri E.F."/>
            <person name="Melo I.S."/>
            <person name="Favaro L.C.L."/>
        </authorList>
    </citation>
    <scope>NUCLEOTIDE SEQUENCE [LARGE SCALE GENOMIC DNA]</scope>
    <source>
        <strain evidence="1 2">CCMA-1212</strain>
    </source>
</reference>
<name>A0ABY2H4F8_9HYPO</name>
<protein>
    <submittedName>
        <fullName evidence="1">Uncharacterized protein</fullName>
    </submittedName>
</protein>
<dbReference type="RefSeq" id="XP_073559371.1">
    <property type="nucleotide sequence ID" value="XM_073702172.1"/>
</dbReference>
<organism evidence="1 2">
    <name type="scientific">Trichoderma ghanense</name>
    <dbReference type="NCBI Taxonomy" id="65468"/>
    <lineage>
        <taxon>Eukaryota</taxon>
        <taxon>Fungi</taxon>
        <taxon>Dikarya</taxon>
        <taxon>Ascomycota</taxon>
        <taxon>Pezizomycotina</taxon>
        <taxon>Sordariomycetes</taxon>
        <taxon>Hypocreomycetidae</taxon>
        <taxon>Hypocreales</taxon>
        <taxon>Hypocreaceae</taxon>
        <taxon>Trichoderma</taxon>
    </lineage>
</organism>
<accession>A0ABY2H4F8</accession>
<comment type="caution">
    <text evidence="1">The sequence shown here is derived from an EMBL/GenBank/DDBJ whole genome shotgun (WGS) entry which is preliminary data.</text>
</comment>
<evidence type="ECO:0000313" key="1">
    <source>
        <dbReference type="EMBL" id="TFB03170.1"/>
    </source>
</evidence>
<proteinExistence type="predicted"/>
<gene>
    <name evidence="1" type="ORF">CCMA1212_004889</name>
</gene>
<dbReference type="Proteomes" id="UP001642720">
    <property type="component" value="Unassembled WGS sequence"/>
</dbReference>
<dbReference type="EMBL" id="PPTA01000005">
    <property type="protein sequence ID" value="TFB03170.1"/>
    <property type="molecule type" value="Genomic_DNA"/>
</dbReference>
<sequence>METQDPDAESSTAEGKRLLDWLLDMAPTLPLGFEWPFVIKRRLSVPKLDSSHLVDGMNANNGRPPGSSKAGIMVLQRRSEYFRQDSATSSKYRRSRSTAPYRRMTRWMQSLTLDCLQKRASSFFAVEWNFVDGQEEYPSGICGITLSCLRGMTTMLIPHNVESSFYQFSTNPSSISFSLSLLGKWLVKTPVNGSGHRANLCKEMSGDSVVIQPNIDMVQAMKGETW</sequence>